<name>V4BIM0_LOTGI</name>
<dbReference type="OMA" id="QTFNIND"/>
<dbReference type="AlphaFoldDB" id="V4BIM0"/>
<dbReference type="InterPro" id="IPR050473">
    <property type="entry name" value="A2M/Complement_sys"/>
</dbReference>
<dbReference type="HOGENOM" id="CLU_633547_0_0_1"/>
<evidence type="ECO:0000313" key="7">
    <source>
        <dbReference type="Proteomes" id="UP000030746"/>
    </source>
</evidence>
<keyword evidence="2" id="KW-0882">Thioester bond</keyword>
<dbReference type="Proteomes" id="UP000030746">
    <property type="component" value="Unassembled WGS sequence"/>
</dbReference>
<dbReference type="InterPro" id="IPR013783">
    <property type="entry name" value="Ig-like_fold"/>
</dbReference>
<dbReference type="RefSeq" id="XP_009060862.1">
    <property type="nucleotide sequence ID" value="XM_009062614.1"/>
</dbReference>
<dbReference type="PANTHER" id="PTHR11412:SF136">
    <property type="entry name" value="CD109 ANTIGEN"/>
    <property type="match status" value="1"/>
</dbReference>
<dbReference type="STRING" id="225164.V4BIM0"/>
<gene>
    <name evidence="6" type="ORF">LOTGIDRAFT_234513</name>
</gene>
<sequence>MECRCFILFIFSSIILTKCYATARFTYVLSAPKQFRVDTDNLVVISTKDIHDHNSQSFELTIQCGGYLQKEKLVFNKDGLQTVNIFIPSSKVPPSVQDVTMELVSGEEHRGETIPLIKSSGFIFIQTDKPIYSPRDIVKFRVLAINEDQSPSTSKVTVDITNPSGIILDRMTYEGQDAFKKKEFHLPTEADLGLWNITAAFGKDTKVSVAEFEVKEYVLPTFGVTIKPREKIINKTMDYVNIDVEARYSYTIRGVKGKCTLRLGYIDDDQIILFKKTHRSKLKLSGSASFQIPMMSILRSHSFPPHGTPLFIEVNVTERVTKIQETGVDMTSVFASDPHKIEFSSSKGYFIPDYPYQLKIDVLDAVNRPVSGTNVNIILLAGDQQTDSFETQTDHNGRCTWVLNKSLTKAVVELKFTVNVSNGQKMSSSETFK</sequence>
<proteinExistence type="predicted"/>
<dbReference type="Gene3D" id="2.60.40.1930">
    <property type="match status" value="1"/>
</dbReference>
<feature type="domain" description="Macroglobulin" evidence="3">
    <location>
        <begin position="123"/>
        <end position="214"/>
    </location>
</feature>
<dbReference type="InterPro" id="IPR002890">
    <property type="entry name" value="MG2"/>
</dbReference>
<evidence type="ECO:0000259" key="3">
    <source>
        <dbReference type="Pfam" id="PF01835"/>
    </source>
</evidence>
<dbReference type="EMBL" id="KB202685">
    <property type="protein sequence ID" value="ESO88454.1"/>
    <property type="molecule type" value="Genomic_DNA"/>
</dbReference>
<dbReference type="Pfam" id="PF17789">
    <property type="entry name" value="MG4"/>
    <property type="match status" value="1"/>
</dbReference>
<dbReference type="InterPro" id="IPR040839">
    <property type="entry name" value="MG4"/>
</dbReference>
<dbReference type="Gene3D" id="2.60.40.10">
    <property type="entry name" value="Immunoglobulins"/>
    <property type="match status" value="1"/>
</dbReference>
<dbReference type="OrthoDB" id="6156464at2759"/>
<feature type="domain" description="Macroglobulin" evidence="5">
    <location>
        <begin position="216"/>
        <end position="294"/>
    </location>
</feature>
<dbReference type="KEGG" id="lgi:LOTGIDRAFT_234513"/>
<reference evidence="6 7" key="1">
    <citation type="journal article" date="2013" name="Nature">
        <title>Insights into bilaterian evolution from three spiralian genomes.</title>
        <authorList>
            <person name="Simakov O."/>
            <person name="Marletaz F."/>
            <person name="Cho S.J."/>
            <person name="Edsinger-Gonzales E."/>
            <person name="Havlak P."/>
            <person name="Hellsten U."/>
            <person name="Kuo D.H."/>
            <person name="Larsson T."/>
            <person name="Lv J."/>
            <person name="Arendt D."/>
            <person name="Savage R."/>
            <person name="Osoegawa K."/>
            <person name="de Jong P."/>
            <person name="Grimwood J."/>
            <person name="Chapman J.A."/>
            <person name="Shapiro H."/>
            <person name="Aerts A."/>
            <person name="Otillar R.P."/>
            <person name="Terry A.Y."/>
            <person name="Boore J.L."/>
            <person name="Grigoriev I.V."/>
            <person name="Lindberg D.R."/>
            <person name="Seaver E.C."/>
            <person name="Weisblat D.A."/>
            <person name="Putnam N.H."/>
            <person name="Rokhsar D.S."/>
        </authorList>
    </citation>
    <scope>NUCLEOTIDE SEQUENCE [LARGE SCALE GENOMIC DNA]</scope>
</reference>
<dbReference type="Gene3D" id="2.60.40.1940">
    <property type="match status" value="1"/>
</dbReference>
<dbReference type="PANTHER" id="PTHR11412">
    <property type="entry name" value="MACROGLOBULIN / COMPLEMENT"/>
    <property type="match status" value="1"/>
</dbReference>
<accession>V4BIM0</accession>
<evidence type="ECO:0000256" key="1">
    <source>
        <dbReference type="ARBA" id="ARBA00022729"/>
    </source>
</evidence>
<keyword evidence="1" id="KW-0732">Signal</keyword>
<evidence type="ECO:0000259" key="5">
    <source>
        <dbReference type="Pfam" id="PF17791"/>
    </source>
</evidence>
<dbReference type="Pfam" id="PF01835">
    <property type="entry name" value="MG2"/>
    <property type="match status" value="1"/>
</dbReference>
<evidence type="ECO:0000313" key="6">
    <source>
        <dbReference type="EMBL" id="ESO88454.1"/>
    </source>
</evidence>
<evidence type="ECO:0008006" key="8">
    <source>
        <dbReference type="Google" id="ProtNLM"/>
    </source>
</evidence>
<feature type="domain" description="Macroglobulin" evidence="4">
    <location>
        <begin position="341"/>
        <end position="427"/>
    </location>
</feature>
<dbReference type="Pfam" id="PF17791">
    <property type="entry name" value="MG3"/>
    <property type="match status" value="1"/>
</dbReference>
<dbReference type="InterPro" id="IPR041555">
    <property type="entry name" value="MG3"/>
</dbReference>
<protein>
    <recommendedName>
        <fullName evidence="8">Macroglobulin domain-containing protein</fullName>
    </recommendedName>
</protein>
<dbReference type="CTD" id="20249565"/>
<dbReference type="GeneID" id="20249565"/>
<evidence type="ECO:0000259" key="4">
    <source>
        <dbReference type="Pfam" id="PF17789"/>
    </source>
</evidence>
<dbReference type="GO" id="GO:0004866">
    <property type="term" value="F:endopeptidase inhibitor activity"/>
    <property type="evidence" value="ECO:0007669"/>
    <property type="project" value="InterPro"/>
</dbReference>
<keyword evidence="7" id="KW-1185">Reference proteome</keyword>
<evidence type="ECO:0000256" key="2">
    <source>
        <dbReference type="ARBA" id="ARBA00022966"/>
    </source>
</evidence>
<organism evidence="6 7">
    <name type="scientific">Lottia gigantea</name>
    <name type="common">Giant owl limpet</name>
    <dbReference type="NCBI Taxonomy" id="225164"/>
    <lineage>
        <taxon>Eukaryota</taxon>
        <taxon>Metazoa</taxon>
        <taxon>Spiralia</taxon>
        <taxon>Lophotrochozoa</taxon>
        <taxon>Mollusca</taxon>
        <taxon>Gastropoda</taxon>
        <taxon>Patellogastropoda</taxon>
        <taxon>Lottioidea</taxon>
        <taxon>Lottiidae</taxon>
        <taxon>Lottia</taxon>
    </lineage>
</organism>